<evidence type="ECO:0000256" key="3">
    <source>
        <dbReference type="ARBA" id="ARBA00022722"/>
    </source>
</evidence>
<evidence type="ECO:0000259" key="8">
    <source>
        <dbReference type="Pfam" id="PF13456"/>
    </source>
</evidence>
<evidence type="ECO:0000259" key="9">
    <source>
        <dbReference type="Pfam" id="PF17917"/>
    </source>
</evidence>
<dbReference type="PANTHER" id="PTHR48475">
    <property type="entry name" value="RIBONUCLEASE H"/>
    <property type="match status" value="1"/>
</dbReference>
<feature type="compositionally biased region" description="Low complexity" evidence="7">
    <location>
        <begin position="226"/>
        <end position="246"/>
    </location>
</feature>
<evidence type="ECO:0000256" key="7">
    <source>
        <dbReference type="SAM" id="MobiDB-lite"/>
    </source>
</evidence>
<evidence type="ECO:0000256" key="6">
    <source>
        <dbReference type="ARBA" id="ARBA00022918"/>
    </source>
</evidence>
<feature type="domain" description="Reverse transcriptase RNase H-like" evidence="9">
    <location>
        <begin position="3"/>
        <end position="56"/>
    </location>
</feature>
<dbReference type="AlphaFoldDB" id="A0A7H4LGX7"/>
<gene>
    <name evidence="10" type="ORF">CAMPLR22A2D_LOCUS2475</name>
</gene>
<keyword evidence="2" id="KW-0548">Nucleotidyltransferase</keyword>
<dbReference type="EMBL" id="LS480641">
    <property type="protein sequence ID" value="SPT17865.1"/>
    <property type="molecule type" value="Genomic_DNA"/>
</dbReference>
<evidence type="ECO:0000256" key="5">
    <source>
        <dbReference type="ARBA" id="ARBA00022801"/>
    </source>
</evidence>
<keyword evidence="5" id="KW-0378">Hydrolase</keyword>
<name>A0A7H4LGX7_WHEAT</name>
<evidence type="ECO:0000256" key="2">
    <source>
        <dbReference type="ARBA" id="ARBA00022695"/>
    </source>
</evidence>
<feature type="domain" description="RNase H type-1" evidence="8">
    <location>
        <begin position="106"/>
        <end position="207"/>
    </location>
</feature>
<dbReference type="InterPro" id="IPR041373">
    <property type="entry name" value="RT_RNaseH"/>
</dbReference>
<evidence type="ECO:0000256" key="4">
    <source>
        <dbReference type="ARBA" id="ARBA00022759"/>
    </source>
</evidence>
<evidence type="ECO:0000313" key="10">
    <source>
        <dbReference type="EMBL" id="SPT17865.1"/>
    </source>
</evidence>
<reference evidence="10 11" key="1">
    <citation type="submission" date="2018-05" db="EMBL/GenBank/DDBJ databases">
        <authorList>
            <person name="Thind KAUR A."/>
        </authorList>
    </citation>
    <scope>NUCLEOTIDE SEQUENCE [LARGE SCALE GENOMIC DNA]</scope>
</reference>
<evidence type="ECO:0000256" key="1">
    <source>
        <dbReference type="ARBA" id="ARBA00022679"/>
    </source>
</evidence>
<dbReference type="GO" id="GO:0003676">
    <property type="term" value="F:nucleic acid binding"/>
    <property type="evidence" value="ECO:0007669"/>
    <property type="project" value="InterPro"/>
</dbReference>
<dbReference type="PANTHER" id="PTHR48475:SF1">
    <property type="entry name" value="RNASE H TYPE-1 DOMAIN-CONTAINING PROTEIN"/>
    <property type="match status" value="1"/>
</dbReference>
<dbReference type="InterPro" id="IPR012337">
    <property type="entry name" value="RNaseH-like_sf"/>
</dbReference>
<sequence>MPQKLLLALLVASRKLRHYFQGHPIKVVSTYPLERVLRSPNSAGRIAKWNIELQAFQLEFSTTRVIKGAALADFVVEWTDAPTLEVGEDRSTSPGSEAPDGWVVYFDGAFAHQGTGAGAVLILPTQDKLHYAVQLCFQQGEKVSNNIAEYEGLIAGLKAAAALGVRRLTVRGDSQLLVNFSNKVYEPKGEHMEEPSRKCVRWKSSSWAWSCSMCPMAPTRKPTTLPGGCPSGSPKSPASSRSGSSSRQQRHHFQAQLNLGRSSHSRLPLEPQPVARPQELTYSWRSSLRRDAGPGNSRNI</sequence>
<dbReference type="GO" id="GO:0004523">
    <property type="term" value="F:RNA-DNA hybrid ribonuclease activity"/>
    <property type="evidence" value="ECO:0007669"/>
    <property type="project" value="InterPro"/>
</dbReference>
<keyword evidence="1" id="KW-0808">Transferase</keyword>
<keyword evidence="6" id="KW-0695">RNA-directed DNA polymerase</keyword>
<proteinExistence type="predicted"/>
<keyword evidence="4" id="KW-0255">Endonuclease</keyword>
<feature type="region of interest" description="Disordered" evidence="7">
    <location>
        <begin position="224"/>
        <end position="300"/>
    </location>
</feature>
<keyword evidence="3" id="KW-0540">Nuclease</keyword>
<dbReference type="SUPFAM" id="SSF53098">
    <property type="entry name" value="Ribonuclease H-like"/>
    <property type="match status" value="1"/>
</dbReference>
<dbReference type="Pfam" id="PF17917">
    <property type="entry name" value="RT_RNaseH"/>
    <property type="match status" value="1"/>
</dbReference>
<dbReference type="Pfam" id="PF13456">
    <property type="entry name" value="RVT_3"/>
    <property type="match status" value="1"/>
</dbReference>
<dbReference type="Proteomes" id="UP000280104">
    <property type="component" value="Chromosome II"/>
</dbReference>
<dbReference type="InterPro" id="IPR036397">
    <property type="entry name" value="RNaseH_sf"/>
</dbReference>
<protein>
    <submittedName>
        <fullName evidence="10">Uncharacterized protein</fullName>
    </submittedName>
</protein>
<organism evidence="10 11">
    <name type="scientific">Triticum aestivum</name>
    <name type="common">Wheat</name>
    <dbReference type="NCBI Taxonomy" id="4565"/>
    <lineage>
        <taxon>Eukaryota</taxon>
        <taxon>Viridiplantae</taxon>
        <taxon>Streptophyta</taxon>
        <taxon>Embryophyta</taxon>
        <taxon>Tracheophyta</taxon>
        <taxon>Spermatophyta</taxon>
        <taxon>Magnoliopsida</taxon>
        <taxon>Liliopsida</taxon>
        <taxon>Poales</taxon>
        <taxon>Poaceae</taxon>
        <taxon>BOP clade</taxon>
        <taxon>Pooideae</taxon>
        <taxon>Triticodae</taxon>
        <taxon>Triticeae</taxon>
        <taxon>Triticinae</taxon>
        <taxon>Triticum</taxon>
    </lineage>
</organism>
<evidence type="ECO:0000313" key="11">
    <source>
        <dbReference type="Proteomes" id="UP000280104"/>
    </source>
</evidence>
<dbReference type="Gene3D" id="3.30.420.10">
    <property type="entry name" value="Ribonuclease H-like superfamily/Ribonuclease H"/>
    <property type="match status" value="1"/>
</dbReference>
<dbReference type="InterPro" id="IPR002156">
    <property type="entry name" value="RNaseH_domain"/>
</dbReference>
<dbReference type="GO" id="GO:0003964">
    <property type="term" value="F:RNA-directed DNA polymerase activity"/>
    <property type="evidence" value="ECO:0007669"/>
    <property type="project" value="UniProtKB-KW"/>
</dbReference>
<accession>A0A7H4LGX7</accession>